<dbReference type="Proteomes" id="UP001250698">
    <property type="component" value="Unassembled WGS sequence"/>
</dbReference>
<reference evidence="3 4" key="1">
    <citation type="submission" date="2023-10" db="EMBL/GenBank/DDBJ databases">
        <title>Hymenobacter endophyticus sp. nov., an isolate from the leaf tissues of wheat.</title>
        <authorList>
            <person name="Dai Y."/>
        </authorList>
    </citation>
    <scope>NUCLEOTIDE SEQUENCE [LARGE SCALE GENOMIC DNA]</scope>
    <source>
        <strain evidence="3 4">ZK17L-C2</strain>
    </source>
</reference>
<evidence type="ECO:0000256" key="1">
    <source>
        <dbReference type="SAM" id="SignalP"/>
    </source>
</evidence>
<dbReference type="InterPro" id="IPR025665">
    <property type="entry name" value="Beta-barrel_OMP_2"/>
</dbReference>
<keyword evidence="4" id="KW-1185">Reference proteome</keyword>
<keyword evidence="1" id="KW-0732">Signal</keyword>
<dbReference type="EMBL" id="JAWDJT010000005">
    <property type="protein sequence ID" value="MDU0370747.1"/>
    <property type="molecule type" value="Genomic_DNA"/>
</dbReference>
<protein>
    <submittedName>
        <fullName evidence="3">Porin family protein</fullName>
    </submittedName>
</protein>
<comment type="caution">
    <text evidence="3">The sequence shown here is derived from an EMBL/GenBank/DDBJ whole genome shotgun (WGS) entry which is preliminary data.</text>
</comment>
<feature type="domain" description="Outer membrane protein beta-barrel" evidence="2">
    <location>
        <begin position="38"/>
        <end position="204"/>
    </location>
</feature>
<sequence length="238" mass="25626">MGAAGFFSTCRPNVFSYLSMKKITLVATLLLCVASSSWAQTGVQAGLKAGLTTAVLSGSINQNTKYKSGFHVGGMLRVRPSRVFAFQPELTFSQQGSSNEIPLGPVTLENKTKLSYLNIPLLAKLYLSEAVNLQVGPQVGLLLAARQTGQTGYYSGSGGSGFRTEDLDVKADYKSDVGLCLGLGVDLKSGLTFAARVNYGLTDINNNEQEKQLREALRIKGLYNRVLEFSLGYLFSSK</sequence>
<evidence type="ECO:0000259" key="2">
    <source>
        <dbReference type="Pfam" id="PF13568"/>
    </source>
</evidence>
<evidence type="ECO:0000313" key="3">
    <source>
        <dbReference type="EMBL" id="MDU0370747.1"/>
    </source>
</evidence>
<gene>
    <name evidence="3" type="ORF">ROI90_10110</name>
</gene>
<proteinExistence type="predicted"/>
<organism evidence="3 4">
    <name type="scientific">Hymenobacter endophyticus</name>
    <dbReference type="NCBI Taxonomy" id="3076335"/>
    <lineage>
        <taxon>Bacteria</taxon>
        <taxon>Pseudomonadati</taxon>
        <taxon>Bacteroidota</taxon>
        <taxon>Cytophagia</taxon>
        <taxon>Cytophagales</taxon>
        <taxon>Hymenobacteraceae</taxon>
        <taxon>Hymenobacter</taxon>
    </lineage>
</organism>
<accession>A0ABU3THC1</accession>
<dbReference type="Pfam" id="PF13568">
    <property type="entry name" value="OMP_b-brl_2"/>
    <property type="match status" value="1"/>
</dbReference>
<name>A0ABU3THC1_9BACT</name>
<feature type="signal peptide" evidence="1">
    <location>
        <begin position="1"/>
        <end position="39"/>
    </location>
</feature>
<evidence type="ECO:0000313" key="4">
    <source>
        <dbReference type="Proteomes" id="UP001250698"/>
    </source>
</evidence>
<feature type="chain" id="PRO_5047455171" evidence="1">
    <location>
        <begin position="40"/>
        <end position="238"/>
    </location>
</feature>